<keyword evidence="2" id="KW-1185">Reference proteome</keyword>
<dbReference type="EMBL" id="GL888693">
    <property type="protein sequence ID" value="EGI58408.1"/>
    <property type="molecule type" value="Genomic_DNA"/>
</dbReference>
<proteinExistence type="predicted"/>
<dbReference type="Proteomes" id="UP000007755">
    <property type="component" value="Unassembled WGS sequence"/>
</dbReference>
<sequence>MQKNDPSENVKERWLLRLYPRCSYAYFILFLSRCKRFVPAISDNTRPSGKRQQSRMQRKLDRIARGMFPSALYSSRNHDNCRRVTVSSAALGQLVQSRFRVYSKRDERKGEKEPAEA</sequence>
<dbReference type="InParanoid" id="F4X580"/>
<evidence type="ECO:0000313" key="1">
    <source>
        <dbReference type="EMBL" id="EGI58408.1"/>
    </source>
</evidence>
<protein>
    <submittedName>
        <fullName evidence="1">Uncharacterized protein</fullName>
    </submittedName>
</protein>
<dbReference type="AlphaFoldDB" id="F4X580"/>
<reference evidence="1" key="1">
    <citation type="submission" date="2011-02" db="EMBL/GenBank/DDBJ databases">
        <title>The genome of the leaf-cutting ant Acromyrmex echinatior suggests key adaptations to social evolution and fungus farming.</title>
        <authorList>
            <person name="Nygaard S."/>
            <person name="Zhang G."/>
        </authorList>
    </citation>
    <scope>NUCLEOTIDE SEQUENCE</scope>
</reference>
<evidence type="ECO:0000313" key="2">
    <source>
        <dbReference type="Proteomes" id="UP000007755"/>
    </source>
</evidence>
<organism evidence="2">
    <name type="scientific">Acromyrmex echinatior</name>
    <name type="common">Panamanian leafcutter ant</name>
    <name type="synonym">Acromyrmex octospinosus echinatior</name>
    <dbReference type="NCBI Taxonomy" id="103372"/>
    <lineage>
        <taxon>Eukaryota</taxon>
        <taxon>Metazoa</taxon>
        <taxon>Ecdysozoa</taxon>
        <taxon>Arthropoda</taxon>
        <taxon>Hexapoda</taxon>
        <taxon>Insecta</taxon>
        <taxon>Pterygota</taxon>
        <taxon>Neoptera</taxon>
        <taxon>Endopterygota</taxon>
        <taxon>Hymenoptera</taxon>
        <taxon>Apocrita</taxon>
        <taxon>Aculeata</taxon>
        <taxon>Formicoidea</taxon>
        <taxon>Formicidae</taxon>
        <taxon>Myrmicinae</taxon>
        <taxon>Acromyrmex</taxon>
    </lineage>
</organism>
<gene>
    <name evidence="1" type="ORF">G5I_13505</name>
</gene>
<accession>F4X580</accession>
<name>F4X580_ACREC</name>